<dbReference type="GO" id="GO:0003677">
    <property type="term" value="F:DNA binding"/>
    <property type="evidence" value="ECO:0007669"/>
    <property type="project" value="InterPro"/>
</dbReference>
<dbReference type="SUPFAM" id="SSF47598">
    <property type="entry name" value="Ribbon-helix-helix"/>
    <property type="match status" value="1"/>
</dbReference>
<dbReference type="RefSeq" id="WP_031637080.1">
    <property type="nucleotide sequence ID" value="NZ_CAADMV010000118.1"/>
</dbReference>
<dbReference type="InterPro" id="IPR013321">
    <property type="entry name" value="Arc_rbn_hlx_hlx"/>
</dbReference>
<gene>
    <name evidence="2" type="ORF">CAZ10_31665</name>
</gene>
<comment type="caution">
    <text evidence="2">The sequence shown here is derived from an EMBL/GenBank/DDBJ whole genome shotgun (WGS) entry which is preliminary data.</text>
</comment>
<name>A0A0V6QGU7_PSEAI</name>
<accession>A0A0V6QGU7</accession>
<reference evidence="2 3" key="1">
    <citation type="submission" date="2017-05" db="EMBL/GenBank/DDBJ databases">
        <authorList>
            <person name="Song R."/>
            <person name="Chenine A.L."/>
            <person name="Ruprecht R.M."/>
        </authorList>
    </citation>
    <scope>NUCLEOTIDE SEQUENCE [LARGE SCALE GENOMIC DNA]</scope>
    <source>
        <strain evidence="2 3">S567_C10_BS</strain>
    </source>
</reference>
<dbReference type="InterPro" id="IPR010985">
    <property type="entry name" value="Ribbon_hlx_hlx"/>
</dbReference>
<dbReference type="Proteomes" id="UP000194857">
    <property type="component" value="Unassembled WGS sequence"/>
</dbReference>
<organism evidence="2 3">
    <name type="scientific">Pseudomonas aeruginosa</name>
    <dbReference type="NCBI Taxonomy" id="287"/>
    <lineage>
        <taxon>Bacteria</taxon>
        <taxon>Pseudomonadati</taxon>
        <taxon>Pseudomonadota</taxon>
        <taxon>Gammaproteobacteria</taxon>
        <taxon>Pseudomonadales</taxon>
        <taxon>Pseudomonadaceae</taxon>
        <taxon>Pseudomonas</taxon>
    </lineage>
</organism>
<dbReference type="Pfam" id="PF03869">
    <property type="entry name" value="Arc"/>
    <property type="match status" value="1"/>
</dbReference>
<sequence>MKRAAVVTELPASTSRDMDKFVVRLPDGLRAEVEAEAKRDSRSMNSLIVVALREYLHGQQQKRALLNALTKAAGSN</sequence>
<dbReference type="EMBL" id="NFFZ01000025">
    <property type="protein sequence ID" value="OTI55856.1"/>
    <property type="molecule type" value="Genomic_DNA"/>
</dbReference>
<dbReference type="Gene3D" id="1.10.1220.10">
    <property type="entry name" value="Met repressor-like"/>
    <property type="match status" value="1"/>
</dbReference>
<dbReference type="InterPro" id="IPR005569">
    <property type="entry name" value="Arc_DNA-bd_dom"/>
</dbReference>
<proteinExistence type="predicted"/>
<evidence type="ECO:0000313" key="2">
    <source>
        <dbReference type="EMBL" id="OTI55856.1"/>
    </source>
</evidence>
<protein>
    <recommendedName>
        <fullName evidence="1">Arc-like DNA binding domain-containing protein</fullName>
    </recommendedName>
</protein>
<feature type="domain" description="Arc-like DNA binding" evidence="1">
    <location>
        <begin position="15"/>
        <end position="54"/>
    </location>
</feature>
<evidence type="ECO:0000313" key="3">
    <source>
        <dbReference type="Proteomes" id="UP000194857"/>
    </source>
</evidence>
<evidence type="ECO:0000259" key="1">
    <source>
        <dbReference type="Pfam" id="PF03869"/>
    </source>
</evidence>
<dbReference type="AlphaFoldDB" id="A0A0V6QGU7"/>
<dbReference type="GO" id="GO:0006355">
    <property type="term" value="P:regulation of DNA-templated transcription"/>
    <property type="evidence" value="ECO:0007669"/>
    <property type="project" value="InterPro"/>
</dbReference>